<reference evidence="1 2" key="1">
    <citation type="submission" date="2023-05" db="EMBL/GenBank/DDBJ databases">
        <title>Novel species of genus Flectobacillus isolated from stream in China.</title>
        <authorList>
            <person name="Lu H."/>
        </authorList>
    </citation>
    <scope>NUCLEOTIDE SEQUENCE [LARGE SCALE GENOMIC DNA]</scope>
    <source>
        <strain evidence="1 2">DC10W</strain>
    </source>
</reference>
<organism evidence="1 2">
    <name type="scientific">Flectobacillus longus</name>
    <dbReference type="NCBI Taxonomy" id="2984207"/>
    <lineage>
        <taxon>Bacteria</taxon>
        <taxon>Pseudomonadati</taxon>
        <taxon>Bacteroidota</taxon>
        <taxon>Cytophagia</taxon>
        <taxon>Cytophagales</taxon>
        <taxon>Flectobacillaceae</taxon>
        <taxon>Flectobacillus</taxon>
    </lineage>
</organism>
<dbReference type="EMBL" id="JASHID010000002">
    <property type="protein sequence ID" value="MDI9863420.1"/>
    <property type="molecule type" value="Genomic_DNA"/>
</dbReference>
<evidence type="ECO:0000313" key="2">
    <source>
        <dbReference type="Proteomes" id="UP001236569"/>
    </source>
</evidence>
<name>A0ABT6YIK4_9BACT</name>
<accession>A0ABT6YIK4</accession>
<comment type="caution">
    <text evidence="1">The sequence shown here is derived from an EMBL/GenBank/DDBJ whole genome shotgun (WGS) entry which is preliminary data.</text>
</comment>
<dbReference type="InterPro" id="IPR014582">
    <property type="entry name" value="UCP033535_lipo"/>
</dbReference>
<sequence>MKKIIISSVLTVVAIYNSIYIESLDDLKQKKDSNFDFAKYSQDLYQQILAKSQAVELSQLLSSFAENDHANIAKYGNRLGIGSSAYYLVKCQAKILEVQGDRLKVLASGNRPLEIDTKFIFGNAIRDASGLVKLTDFKTTAEFNKISESLNTIIREKAIPEELKTIKAGDTIDIVGAVKLGEKQQDLLNLSVLPIKISKI</sequence>
<proteinExistence type="predicted"/>
<dbReference type="Proteomes" id="UP001236569">
    <property type="component" value="Unassembled WGS sequence"/>
</dbReference>
<dbReference type="SUPFAM" id="SSF141318">
    <property type="entry name" value="TM0957-like"/>
    <property type="match status" value="1"/>
</dbReference>
<protein>
    <submittedName>
        <fullName evidence="1">DUF2291 family protein</fullName>
    </submittedName>
</protein>
<dbReference type="Gene3D" id="2.40.50.420">
    <property type="entry name" value="Envelope glycoprotein gp160, DUF2291, alpha/beta domain"/>
    <property type="match status" value="1"/>
</dbReference>
<dbReference type="InterPro" id="IPR036215">
    <property type="entry name" value="TM0957-like_sf"/>
</dbReference>
<dbReference type="Pfam" id="PF10054">
    <property type="entry name" value="DUF2291"/>
    <property type="match status" value="1"/>
</dbReference>
<keyword evidence="2" id="KW-1185">Reference proteome</keyword>
<dbReference type="Gene3D" id="1.10.10.1260">
    <property type="entry name" value="Envelope glycoprotein gp160, DUF2291, helical domain"/>
    <property type="match status" value="1"/>
</dbReference>
<evidence type="ECO:0000313" key="1">
    <source>
        <dbReference type="EMBL" id="MDI9863420.1"/>
    </source>
</evidence>
<dbReference type="RefSeq" id="WP_283368719.1">
    <property type="nucleotide sequence ID" value="NZ_JASHID010000002.1"/>
</dbReference>
<gene>
    <name evidence="1" type="ORF">QM480_03725</name>
</gene>